<dbReference type="RefSeq" id="YP_009111122.1">
    <property type="nucleotide sequence ID" value="NC_025830.1"/>
</dbReference>
<organism evidence="2 3">
    <name type="scientific">Escherichia phage Av-05</name>
    <dbReference type="NCBI Taxonomy" id="1527519"/>
    <lineage>
        <taxon>Viruses</taxon>
        <taxon>Duplodnaviria</taxon>
        <taxon>Heunggongvirae</taxon>
        <taxon>Uroviricota</taxon>
        <taxon>Caudoviricetes</taxon>
        <taxon>Vequintavirinae</taxon>
        <taxon>Avunavirus</taxon>
        <taxon>Avunavirus Av05</taxon>
    </lineage>
</organism>
<evidence type="ECO:0000313" key="3">
    <source>
        <dbReference type="Proteomes" id="UP000028961"/>
    </source>
</evidence>
<evidence type="ECO:0000259" key="1">
    <source>
        <dbReference type="Pfam" id="PF04448"/>
    </source>
</evidence>
<gene>
    <name evidence="2" type="ORF">Av05_0048</name>
</gene>
<proteinExistence type="predicted"/>
<dbReference type="OrthoDB" id="21071at10239"/>
<protein>
    <recommendedName>
        <fullName evidence="1">DUF551 domain-containing protein</fullName>
    </recommendedName>
</protein>
<dbReference type="Proteomes" id="UP000028961">
    <property type="component" value="Segment"/>
</dbReference>
<dbReference type="Pfam" id="PF04448">
    <property type="entry name" value="DUF551"/>
    <property type="match status" value="1"/>
</dbReference>
<dbReference type="EMBL" id="KM190144">
    <property type="protein sequence ID" value="AII27591.1"/>
    <property type="molecule type" value="Genomic_DNA"/>
</dbReference>
<evidence type="ECO:0000313" key="2">
    <source>
        <dbReference type="EMBL" id="AII27591.1"/>
    </source>
</evidence>
<sequence length="204" mass="24279">MDNKFFAELNTDTWVMCSDKLPQDFVDVLVFCSDTKEMFVGAHIGQGVFQYAYHDDTRIVCEPTHWAYLPLPPMQTTKIKVSSEKLYEFYRAYQKWLNDPDEYLGYKFSKQTGLKNNLKAYAEWRWLWRERDSLLREMQAQFVAAGRPLNFPFTTDQAAYWLESANANCHTNPERIKWVDDRIKDYMTRHLQEQGTVFRGEIIR</sequence>
<feature type="domain" description="DUF551" evidence="1">
    <location>
        <begin position="14"/>
        <end position="73"/>
    </location>
</feature>
<dbReference type="GeneID" id="22475389"/>
<keyword evidence="3" id="KW-1185">Reference proteome</keyword>
<dbReference type="InterPro" id="IPR007539">
    <property type="entry name" value="DUF551"/>
</dbReference>
<reference evidence="2 3" key="1">
    <citation type="journal article" date="2015" name="Genome Announc.">
        <title>Genomic Analysis of Broad-Host-Range Enterobacteriophage Av-05.</title>
        <authorList>
            <person name="Amarillas L."/>
            <person name="Lopez-Cuevas O."/>
            <person name="Leon-Felix J."/>
            <person name="Castro-Del Campo N."/>
            <person name="Gerba C.P."/>
            <person name="Chaidez C."/>
        </authorList>
    </citation>
    <scope>NUCLEOTIDE SEQUENCE [LARGE SCALE GENOMIC DNA]</scope>
</reference>
<accession>A0A076G5R4</accession>
<name>A0A076G5R4_9CAUD</name>
<dbReference type="KEGG" id="vg:22475389"/>